<feature type="binding site" evidence="3">
    <location>
        <position position="291"/>
    </location>
    <ligand>
        <name>CTP</name>
        <dbReference type="ChEBI" id="CHEBI:37563"/>
    </ligand>
</feature>
<dbReference type="Pfam" id="PF04127">
    <property type="entry name" value="DFP"/>
    <property type="match status" value="1"/>
</dbReference>
<dbReference type="GO" id="GO:0046872">
    <property type="term" value="F:metal ion binding"/>
    <property type="evidence" value="ECO:0007669"/>
    <property type="project" value="UniProtKB-KW"/>
</dbReference>
<dbReference type="InParanoid" id="K0IE45"/>
<dbReference type="PATRIC" id="fig|1237085.11.peg.1045"/>
<comment type="similarity">
    <text evidence="3">In the C-terminal section; belongs to the PPC synthetase family.</text>
</comment>
<gene>
    <name evidence="3 6" type="primary">coaBC</name>
    <name evidence="6" type="ordered locus">Ngar_c11030</name>
</gene>
<dbReference type="NCBIfam" id="TIGR00521">
    <property type="entry name" value="coaBC_dfp"/>
    <property type="match status" value="1"/>
</dbReference>
<dbReference type="SUPFAM" id="SSF102645">
    <property type="entry name" value="CoaB-like"/>
    <property type="match status" value="1"/>
</dbReference>
<dbReference type="GO" id="GO:0071513">
    <property type="term" value="C:phosphopantothenoylcysteine decarboxylase complex"/>
    <property type="evidence" value="ECO:0007669"/>
    <property type="project" value="TreeGrafter"/>
</dbReference>
<comment type="cofactor">
    <cofactor evidence="3">
        <name>Mg(2+)</name>
        <dbReference type="ChEBI" id="CHEBI:18420"/>
    </cofactor>
</comment>
<dbReference type="STRING" id="1237085.Ngar_c11030"/>
<dbReference type="EC" id="6.3.2.5" evidence="3"/>
<dbReference type="GO" id="GO:0004632">
    <property type="term" value="F:phosphopantothenate--cysteine ligase activity"/>
    <property type="evidence" value="ECO:0007669"/>
    <property type="project" value="UniProtKB-UniRule"/>
</dbReference>
<accession>K0IE45</accession>
<sequence length="420" mass="45533">MRVKRGSHPSKDIVGSDGNELGGKKIVLCITGSVAAYRAIDLARLLMRHGADVHAVMTESTASTLLHLEMMKWATGNDVVTKLTGNLEHVMLADYGMSDLIIVYPCTANTLGKMVAGIDDTPVTSVLSVALGSKIPIIIAPAMHEAMYENKFIRQNIDRLRGHITFVEPTMEEGKAKVAEPRQVLDAAVAILSGGRPLAGKRVLVTAGSTVEHIDPIRIVTNTSSGKMGIAIAHEAERMGADVTLVYGHGSEPADEKAVRVNTSEEMYRAVISELSSKKYDIAIMAAAVADFTPARKSEKKLDTRAGRMELSLVATRKIIDEVKKRSKGTFLVAFKADYDVPDSVLVEKAYKKLHESDADIVVANDLGRKGSEAGSDKNQVFIVDKKKRVVHLRLESKQAIARKLLELVAQSVNGKDGRK</sequence>
<feature type="domain" description="DNA/pantothenate metabolism flavoprotein C-terminal" evidence="5">
    <location>
        <begin position="198"/>
        <end position="411"/>
    </location>
</feature>
<keyword evidence="3 6" id="KW-0436">Ligase</keyword>
<comment type="pathway">
    <text evidence="3">Cofactor biosynthesis; coenzyme A biosynthesis.</text>
</comment>
<dbReference type="GO" id="GO:0015937">
    <property type="term" value="P:coenzyme A biosynthetic process"/>
    <property type="evidence" value="ECO:0007669"/>
    <property type="project" value="UniProtKB-UniRule"/>
</dbReference>
<dbReference type="HAMAP" id="MF_02225">
    <property type="entry name" value="CoaBC"/>
    <property type="match status" value="1"/>
</dbReference>
<dbReference type="GO" id="GO:0015941">
    <property type="term" value="P:pantothenate catabolic process"/>
    <property type="evidence" value="ECO:0007669"/>
    <property type="project" value="InterPro"/>
</dbReference>
<feature type="domain" description="Flavoprotein" evidence="4">
    <location>
        <begin position="24"/>
        <end position="184"/>
    </location>
</feature>
<keyword evidence="3" id="KW-0288">FMN</keyword>
<protein>
    <recommendedName>
        <fullName evidence="3">Coenzyme A biosynthesis bifunctional protein CoaBC</fullName>
    </recommendedName>
    <alternativeName>
        <fullName evidence="3">DNA/pantothenate metabolism flavoprotein</fullName>
    </alternativeName>
    <alternativeName>
        <fullName evidence="3">Phosphopantothenoylcysteine synthetase/decarboxylase</fullName>
        <shortName evidence="3">PPCS-PPCDC</shortName>
    </alternativeName>
    <domain>
        <recommendedName>
            <fullName evidence="3">Phosphopantothenoylcysteine decarboxylase</fullName>
            <shortName evidence="3">PPC decarboxylase</shortName>
            <shortName evidence="3">PPC-DC</shortName>
            <ecNumber evidence="3">4.1.1.36</ecNumber>
        </recommendedName>
        <alternativeName>
            <fullName evidence="3">CoaC</fullName>
        </alternativeName>
    </domain>
    <domain>
        <recommendedName>
            <fullName evidence="3">Phosphopantothenate--cysteine ligase</fullName>
            <ecNumber evidence="3">6.3.2.5</ecNumber>
        </recommendedName>
        <alternativeName>
            <fullName evidence="3">CoaB</fullName>
        </alternativeName>
        <alternativeName>
            <fullName evidence="3">Phosphopantothenoylcysteine synthetase</fullName>
            <shortName evidence="3">PPC synthetase</shortName>
            <shortName evidence="3">PPC-S</shortName>
        </alternativeName>
    </domain>
</protein>
<reference evidence="6 7" key="1">
    <citation type="journal article" date="2012" name="Environ. Microbiol.">
        <title>The genome of the ammonia-oxidizing Candidatus Nitrososphaera gargensis: insights into metabolic versatility and environmental adaptations.</title>
        <authorList>
            <person name="Spang A."/>
            <person name="Poehlein A."/>
            <person name="Offre P."/>
            <person name="Zumbragel S."/>
            <person name="Haider S."/>
            <person name="Rychlik N."/>
            <person name="Nowka B."/>
            <person name="Schmeisser C."/>
            <person name="Lebedeva E.V."/>
            <person name="Rattei T."/>
            <person name="Bohm C."/>
            <person name="Schmid M."/>
            <person name="Galushko A."/>
            <person name="Hatzenpichler R."/>
            <person name="Weinmaier T."/>
            <person name="Daniel R."/>
            <person name="Schleper C."/>
            <person name="Spieck E."/>
            <person name="Streit W."/>
            <person name="Wagner M."/>
        </authorList>
    </citation>
    <scope>NUCLEOTIDE SEQUENCE [LARGE SCALE GENOMIC DNA]</scope>
    <source>
        <strain evidence="7">Ga9.2</strain>
    </source>
</reference>
<evidence type="ECO:0000259" key="4">
    <source>
        <dbReference type="Pfam" id="PF02441"/>
    </source>
</evidence>
<feature type="region of interest" description="Phosphopantothenoylcysteine decarboxylase" evidence="3">
    <location>
        <begin position="1"/>
        <end position="202"/>
    </location>
</feature>
<feature type="binding site" evidence="3">
    <location>
        <position position="301"/>
    </location>
    <ligand>
        <name>CTP</name>
        <dbReference type="ChEBI" id="CHEBI:37563"/>
    </ligand>
</feature>
<comment type="catalytic activity">
    <reaction evidence="3">
        <text>N-[(R)-4-phosphopantothenoyl]-L-cysteine + H(+) = (R)-4'-phosphopantetheine + CO2</text>
        <dbReference type="Rhea" id="RHEA:16793"/>
        <dbReference type="ChEBI" id="CHEBI:15378"/>
        <dbReference type="ChEBI" id="CHEBI:16526"/>
        <dbReference type="ChEBI" id="CHEBI:59458"/>
        <dbReference type="ChEBI" id="CHEBI:61723"/>
        <dbReference type="EC" id="4.1.1.36"/>
    </reaction>
</comment>
<dbReference type="Gene3D" id="3.40.50.10300">
    <property type="entry name" value="CoaB-like"/>
    <property type="match status" value="1"/>
</dbReference>
<dbReference type="InterPro" id="IPR036551">
    <property type="entry name" value="Flavin_trans-like"/>
</dbReference>
<dbReference type="EMBL" id="CP002408">
    <property type="protein sequence ID" value="AFU58045.1"/>
    <property type="molecule type" value="Genomic_DNA"/>
</dbReference>
<evidence type="ECO:0000313" key="6">
    <source>
        <dbReference type="EMBL" id="AFU58045.1"/>
    </source>
</evidence>
<organism evidence="6 7">
    <name type="scientific">Nitrososphaera gargensis (strain Ga9.2)</name>
    <dbReference type="NCBI Taxonomy" id="1237085"/>
    <lineage>
        <taxon>Archaea</taxon>
        <taxon>Nitrososphaerota</taxon>
        <taxon>Nitrososphaeria</taxon>
        <taxon>Nitrososphaerales</taxon>
        <taxon>Nitrososphaeraceae</taxon>
        <taxon>Nitrososphaera</taxon>
    </lineage>
</organism>
<keyword evidence="3" id="KW-0511">Multifunctional enzyme</keyword>
<proteinExistence type="inferred from homology"/>
<feature type="region of interest" description="Phosphopantothenate--cysteine ligase" evidence="3">
    <location>
        <begin position="203"/>
        <end position="420"/>
    </location>
</feature>
<dbReference type="InterPro" id="IPR003382">
    <property type="entry name" value="Flavoprotein"/>
</dbReference>
<dbReference type="Proteomes" id="UP000008037">
    <property type="component" value="Chromosome"/>
</dbReference>
<dbReference type="GO" id="GO:0010181">
    <property type="term" value="F:FMN binding"/>
    <property type="evidence" value="ECO:0007669"/>
    <property type="project" value="UniProtKB-UniRule"/>
</dbReference>
<feature type="binding site" evidence="3">
    <location>
        <position position="335"/>
    </location>
    <ligand>
        <name>CTP</name>
        <dbReference type="ChEBI" id="CHEBI:37563"/>
    </ligand>
</feature>
<keyword evidence="7" id="KW-1185">Reference proteome</keyword>
<evidence type="ECO:0000256" key="3">
    <source>
        <dbReference type="HAMAP-Rule" id="MF_02225"/>
    </source>
</evidence>
<dbReference type="KEGG" id="nga:Ngar_c11030"/>
<dbReference type="Gene3D" id="3.40.50.1950">
    <property type="entry name" value="Flavin prenyltransferase-like"/>
    <property type="match status" value="1"/>
</dbReference>
<dbReference type="FunCoup" id="K0IE45">
    <property type="interactions" value="67"/>
</dbReference>
<comment type="cofactor">
    <cofactor evidence="3">
        <name>FMN</name>
        <dbReference type="ChEBI" id="CHEBI:58210"/>
    </cofactor>
    <text evidence="3">Binds 1 FMN per subunit.</text>
</comment>
<keyword evidence="3" id="KW-0479">Metal-binding</keyword>
<dbReference type="OrthoDB" id="10536at2157"/>
<name>K0IE45_NITGG</name>
<feature type="binding site" evidence="3">
    <location>
        <position position="353"/>
    </location>
    <ligand>
        <name>CTP</name>
        <dbReference type="ChEBI" id="CHEBI:37563"/>
    </ligand>
</feature>
<evidence type="ECO:0000313" key="7">
    <source>
        <dbReference type="Proteomes" id="UP000008037"/>
    </source>
</evidence>
<evidence type="ECO:0000256" key="1">
    <source>
        <dbReference type="ARBA" id="ARBA00022793"/>
    </source>
</evidence>
<dbReference type="EC" id="4.1.1.36" evidence="3"/>
<comment type="function">
    <text evidence="3">Catalyzes two sequential steps in the biosynthesis of coenzyme A. In the first step cysteine is conjugated to 4'-phosphopantothenate to form 4-phosphopantothenoylcysteine. In the second step the latter compound is decarboxylated to form 4'-phosphopantotheine.</text>
</comment>
<dbReference type="InterPro" id="IPR035929">
    <property type="entry name" value="CoaB-like_sf"/>
</dbReference>
<dbReference type="InterPro" id="IPR005252">
    <property type="entry name" value="CoaBC"/>
</dbReference>
<keyword evidence="3" id="KW-0460">Magnesium</keyword>
<dbReference type="Pfam" id="PF02441">
    <property type="entry name" value="Flavoprotein"/>
    <property type="match status" value="1"/>
</dbReference>
<dbReference type="HOGENOM" id="CLU_033319_0_3_2"/>
<evidence type="ECO:0000256" key="2">
    <source>
        <dbReference type="ARBA" id="ARBA00023239"/>
    </source>
</evidence>
<dbReference type="InterPro" id="IPR007085">
    <property type="entry name" value="DNA/pantothenate-metab_flavo_C"/>
</dbReference>
<comment type="catalytic activity">
    <reaction evidence="3">
        <text>(R)-4'-phosphopantothenate + L-cysteine + CTP = N-[(R)-4-phosphopantothenoyl]-L-cysteine + CMP + diphosphate + H(+)</text>
        <dbReference type="Rhea" id="RHEA:19397"/>
        <dbReference type="ChEBI" id="CHEBI:10986"/>
        <dbReference type="ChEBI" id="CHEBI:15378"/>
        <dbReference type="ChEBI" id="CHEBI:33019"/>
        <dbReference type="ChEBI" id="CHEBI:35235"/>
        <dbReference type="ChEBI" id="CHEBI:37563"/>
        <dbReference type="ChEBI" id="CHEBI:59458"/>
        <dbReference type="ChEBI" id="CHEBI:60377"/>
        <dbReference type="EC" id="6.3.2.5"/>
    </reaction>
</comment>
<evidence type="ECO:0000259" key="5">
    <source>
        <dbReference type="Pfam" id="PF04127"/>
    </source>
</evidence>
<comment type="similarity">
    <text evidence="3">In the N-terminal section; belongs to the HFCD (homo-oligomeric flavin containing Cys decarboxylase) superfamily.</text>
</comment>
<comment type="caution">
    <text evidence="3">Lacks conserved residue(s) required for the propagation of feature annotation.</text>
</comment>
<dbReference type="PANTHER" id="PTHR14359">
    <property type="entry name" value="HOMO-OLIGOMERIC FLAVIN CONTAINING CYS DECARBOXYLASE FAMILY"/>
    <property type="match status" value="1"/>
</dbReference>
<keyword evidence="2 3" id="KW-0456">Lyase</keyword>
<dbReference type="SUPFAM" id="SSF52507">
    <property type="entry name" value="Homo-oligomeric flavin-containing Cys decarboxylases, HFCD"/>
    <property type="match status" value="1"/>
</dbReference>
<dbReference type="PANTHER" id="PTHR14359:SF6">
    <property type="entry name" value="PHOSPHOPANTOTHENOYLCYSTEINE DECARBOXYLASE"/>
    <property type="match status" value="1"/>
</dbReference>
<keyword evidence="1 3" id="KW-0210">Decarboxylase</keyword>
<keyword evidence="3" id="KW-0285">Flavoprotein</keyword>
<dbReference type="AlphaFoldDB" id="K0IE45"/>
<dbReference type="GO" id="GO:0004633">
    <property type="term" value="F:phosphopantothenoylcysteine decarboxylase activity"/>
    <property type="evidence" value="ECO:0007669"/>
    <property type="project" value="UniProtKB-UniRule"/>
</dbReference>
<dbReference type="UniPathway" id="UPA00241"/>